<evidence type="ECO:0000313" key="1">
    <source>
        <dbReference type="EMBL" id="VEG26309.1"/>
    </source>
</evidence>
<dbReference type="InterPro" id="IPR027417">
    <property type="entry name" value="P-loop_NTPase"/>
</dbReference>
<accession>A0A448HDU1</accession>
<dbReference type="EMBL" id="LR134350">
    <property type="protein sequence ID" value="VEG26309.1"/>
    <property type="molecule type" value="Genomic_DNA"/>
</dbReference>
<dbReference type="SUPFAM" id="SSF52540">
    <property type="entry name" value="P-loop containing nucleoside triphosphate hydrolases"/>
    <property type="match status" value="1"/>
</dbReference>
<proteinExistence type="predicted"/>
<reference evidence="1 2" key="1">
    <citation type="submission" date="2018-12" db="EMBL/GenBank/DDBJ databases">
        <authorList>
            <consortium name="Pathogen Informatics"/>
        </authorList>
    </citation>
    <scope>NUCLEOTIDE SEQUENCE [LARGE SCALE GENOMIC DNA]</scope>
    <source>
        <strain evidence="1 2">NCTC11636</strain>
    </source>
</reference>
<gene>
    <name evidence="1" type="ORF">NCTC11636_00460</name>
</gene>
<dbReference type="Gene3D" id="3.40.50.300">
    <property type="entry name" value="P-loop containing nucleotide triphosphate hydrolases"/>
    <property type="match status" value="1"/>
</dbReference>
<dbReference type="KEGG" id="ahw:NCTC11636_00460"/>
<organism evidence="1 2">
    <name type="scientific">Actinomyces howellii</name>
    <dbReference type="NCBI Taxonomy" id="52771"/>
    <lineage>
        <taxon>Bacteria</taxon>
        <taxon>Bacillati</taxon>
        <taxon>Actinomycetota</taxon>
        <taxon>Actinomycetes</taxon>
        <taxon>Actinomycetales</taxon>
        <taxon>Actinomycetaceae</taxon>
        <taxon>Actinomyces</taxon>
    </lineage>
</organism>
<protein>
    <recommendedName>
        <fullName evidence="3">Uridine kinase</fullName>
    </recommendedName>
</protein>
<evidence type="ECO:0008006" key="3">
    <source>
        <dbReference type="Google" id="ProtNLM"/>
    </source>
</evidence>
<dbReference type="Proteomes" id="UP000266895">
    <property type="component" value="Chromosome"/>
</dbReference>
<evidence type="ECO:0000313" key="2">
    <source>
        <dbReference type="Proteomes" id="UP000266895"/>
    </source>
</evidence>
<dbReference type="AlphaFoldDB" id="A0A448HDU1"/>
<sequence>MAVDPSSHLSAGARRPSVVVLGQAVDELVRRSTGTRRCPGTGRAGPHGRLIAIDGRSGAGKSVLADRLAAALGRRCAGVLHVDDLVAGWQGLEVGVDRCARVVTALDRGLAARAPSWDWRCSAPGDDLLVGPLDGKVLLLEGCGALAAVARDLEGLEVVRVLVTAPQPLRLLRIRQRDPYPWDLEAWEEQERTVERRWRGTPWEPELVIVPDRSSPPLTGL</sequence>
<name>A0A448HDU1_9ACTO</name>
<keyword evidence="2" id="KW-1185">Reference proteome</keyword>